<dbReference type="EMBL" id="VLJN01000007">
    <property type="protein sequence ID" value="TWG87874.1"/>
    <property type="molecule type" value="Genomic_DNA"/>
</dbReference>
<dbReference type="AlphaFoldDB" id="A0A562BRW2"/>
<accession>A0A562BRW2</accession>
<evidence type="ECO:0000313" key="1">
    <source>
        <dbReference type="EMBL" id="TWG87874.1"/>
    </source>
</evidence>
<keyword evidence="2" id="KW-1185">Reference proteome</keyword>
<comment type="caution">
    <text evidence="1">The sequence shown here is derived from an EMBL/GenBank/DDBJ whole genome shotgun (WGS) entry which is preliminary data.</text>
</comment>
<dbReference type="Proteomes" id="UP000318141">
    <property type="component" value="Unassembled WGS sequence"/>
</dbReference>
<proteinExistence type="predicted"/>
<name>A0A562BRW2_9BURK</name>
<organism evidence="1 2">
    <name type="scientific">Cupriavidus gilardii J11</name>
    <dbReference type="NCBI Taxonomy" id="936133"/>
    <lineage>
        <taxon>Bacteria</taxon>
        <taxon>Pseudomonadati</taxon>
        <taxon>Pseudomonadota</taxon>
        <taxon>Betaproteobacteria</taxon>
        <taxon>Burkholderiales</taxon>
        <taxon>Burkholderiaceae</taxon>
        <taxon>Cupriavidus</taxon>
    </lineage>
</organism>
<reference evidence="1 2" key="1">
    <citation type="submission" date="2019-07" db="EMBL/GenBank/DDBJ databases">
        <title>Genome sequencing of lignin-degrading bacterial isolates.</title>
        <authorList>
            <person name="Gladden J."/>
        </authorList>
    </citation>
    <scope>NUCLEOTIDE SEQUENCE [LARGE SCALE GENOMIC DNA]</scope>
    <source>
        <strain evidence="1 2">J11</strain>
    </source>
</reference>
<protein>
    <submittedName>
        <fullName evidence="1">Uncharacterized protein</fullName>
    </submittedName>
</protein>
<sequence length="69" mass="7514">MEDAYRYRKLVRRAQIIHVGGAPAVRFQHIPALATAVAEEDIACDRPLFASLEALVARAVDAIPDSAEP</sequence>
<gene>
    <name evidence="1" type="ORF">L602_001500000070</name>
</gene>
<evidence type="ECO:0000313" key="2">
    <source>
        <dbReference type="Proteomes" id="UP000318141"/>
    </source>
</evidence>